<dbReference type="Pfam" id="PF04383">
    <property type="entry name" value="KilA-N"/>
    <property type="match status" value="1"/>
</dbReference>
<dbReference type="EMBL" id="PFEC01000083">
    <property type="protein sequence ID" value="PJE61378.1"/>
    <property type="molecule type" value="Genomic_DNA"/>
</dbReference>
<dbReference type="InterPro" id="IPR018004">
    <property type="entry name" value="KilA/APSES_HTH"/>
</dbReference>
<reference evidence="3" key="1">
    <citation type="submission" date="2017-09" db="EMBL/GenBank/DDBJ databases">
        <title>Depth-based differentiation of microbial function through sediment-hosted aquifers and enrichment of novel symbionts in the deep terrestrial subsurface.</title>
        <authorList>
            <person name="Probst A.J."/>
            <person name="Ladd B."/>
            <person name="Jarett J.K."/>
            <person name="Geller-Mcgrath D.E."/>
            <person name="Sieber C.M.K."/>
            <person name="Emerson J.B."/>
            <person name="Anantharaman K."/>
            <person name="Thomas B.C."/>
            <person name="Malmstrom R."/>
            <person name="Stieglmeier M."/>
            <person name="Klingl A."/>
            <person name="Woyke T."/>
            <person name="Ryan C.M."/>
            <person name="Banfield J.F."/>
        </authorList>
    </citation>
    <scope>NUCLEOTIDE SEQUENCE [LARGE SCALE GENOMIC DNA]</scope>
</reference>
<dbReference type="GO" id="GO:0003677">
    <property type="term" value="F:DNA binding"/>
    <property type="evidence" value="ECO:0007669"/>
    <property type="project" value="UniProtKB-KW"/>
</dbReference>
<dbReference type="PROSITE" id="PS51301">
    <property type="entry name" value="KILA_N"/>
    <property type="match status" value="1"/>
</dbReference>
<proteinExistence type="predicted"/>
<dbReference type="InterPro" id="IPR017880">
    <property type="entry name" value="KilA_N"/>
</dbReference>
<sequence length="274" mass="31505">MKKINTQGLEIYTFSQNENDYISLTDIARYKNPLEPKDVVKNWMRNYSTIEFLGIWERINNPNFKGVEFDSFKKDAGANSFTLSPQLWIEKTGAIGIISRSGNGGGTFAHKDIAFEFATWISAEFKLYLIKEFQRLKVEENERLTLGWDAKRMLTKINYKIHTDSIKEHIVLPQKLSKKDATVVYATEADVLNKALFGMTAKEWRNKNPKKDGNIRDYANVTQLVCLSNLENINAEYIERGIPQNERLLTLNESAIRQMKSLSGNPSIKKIEKI</sequence>
<dbReference type="Proteomes" id="UP000230222">
    <property type="component" value="Unassembled WGS sequence"/>
</dbReference>
<protein>
    <submittedName>
        <fullName evidence="2">DNA-binding protein</fullName>
    </submittedName>
</protein>
<gene>
    <name evidence="2" type="ORF">COU87_04970</name>
</gene>
<organism evidence="2 3">
    <name type="scientific">Candidatus Roizmanbacteria bacterium CG10_big_fil_rev_8_21_14_0_10_39_12</name>
    <dbReference type="NCBI Taxonomy" id="1974852"/>
    <lineage>
        <taxon>Bacteria</taxon>
        <taxon>Candidatus Roizmaniibacteriota</taxon>
    </lineage>
</organism>
<feature type="domain" description="KilA-N" evidence="1">
    <location>
        <begin position="1"/>
        <end position="136"/>
    </location>
</feature>
<evidence type="ECO:0000259" key="1">
    <source>
        <dbReference type="PROSITE" id="PS51301"/>
    </source>
</evidence>
<keyword evidence="2" id="KW-0238">DNA-binding</keyword>
<name>A0A2M8KN91_9BACT</name>
<accession>A0A2M8KN91</accession>
<evidence type="ECO:0000313" key="2">
    <source>
        <dbReference type="EMBL" id="PJE61378.1"/>
    </source>
</evidence>
<comment type="caution">
    <text evidence="2">The sequence shown here is derived from an EMBL/GenBank/DDBJ whole genome shotgun (WGS) entry which is preliminary data.</text>
</comment>
<evidence type="ECO:0000313" key="3">
    <source>
        <dbReference type="Proteomes" id="UP000230222"/>
    </source>
</evidence>
<dbReference type="AlphaFoldDB" id="A0A2M8KN91"/>
<dbReference type="SMART" id="SM01252">
    <property type="entry name" value="KilA-N"/>
    <property type="match status" value="1"/>
</dbReference>